<dbReference type="Gene3D" id="2.60.40.10">
    <property type="entry name" value="Immunoglobulins"/>
    <property type="match status" value="2"/>
</dbReference>
<dbReference type="PROSITE" id="PS50194">
    <property type="entry name" value="FILAMIN_REPEAT"/>
    <property type="match status" value="2"/>
</dbReference>
<dbReference type="SUPFAM" id="SSF81296">
    <property type="entry name" value="E set domains"/>
    <property type="match status" value="2"/>
</dbReference>
<dbReference type="InterPro" id="IPR044801">
    <property type="entry name" value="Filamin"/>
</dbReference>
<feature type="compositionally biased region" description="Low complexity" evidence="4">
    <location>
        <begin position="196"/>
        <end position="206"/>
    </location>
</feature>
<organism evidence="5 6">
    <name type="scientific">Acrobeloides nanus</name>
    <dbReference type="NCBI Taxonomy" id="290746"/>
    <lineage>
        <taxon>Eukaryota</taxon>
        <taxon>Metazoa</taxon>
        <taxon>Ecdysozoa</taxon>
        <taxon>Nematoda</taxon>
        <taxon>Chromadorea</taxon>
        <taxon>Rhabditida</taxon>
        <taxon>Tylenchina</taxon>
        <taxon>Cephalobomorpha</taxon>
        <taxon>Cephaloboidea</taxon>
        <taxon>Cephalobidae</taxon>
        <taxon>Acrobeloides</taxon>
    </lineage>
</organism>
<dbReference type="GO" id="GO:0030036">
    <property type="term" value="P:actin cytoskeleton organization"/>
    <property type="evidence" value="ECO:0007669"/>
    <property type="project" value="InterPro"/>
</dbReference>
<dbReference type="Proteomes" id="UP000887540">
    <property type="component" value="Unplaced"/>
</dbReference>
<dbReference type="InterPro" id="IPR014756">
    <property type="entry name" value="Ig_E-set"/>
</dbReference>
<sequence length="270" mass="29552">MNKTILDDSGHPIDVKIREHRGKIICEYTTRKVGEHRLEVYINGRPIDSGPLFVSAYDSRKISIKPLAGGAAGQPVQFLVDAVEAGKGQLEISVNQGKVPNNVQMQGAGRCLVTFIPQHPGTYVIDVTFNGHQVHGCPIRVEVHTKQVGKQVTAPFSPTSIIPTGGAGIAGSPPPRPASSDRSYQTSPIGPPRVDTSYSVTSTSSSRNIESPRSPTLLRHIRRPSSEQHSPQPTYREDQYPRSARLIREHVSPPPEKRERTEVGFTVAQY</sequence>
<evidence type="ECO:0000256" key="1">
    <source>
        <dbReference type="ARBA" id="ARBA00009238"/>
    </source>
</evidence>
<dbReference type="PANTHER" id="PTHR38537">
    <property type="entry name" value="JITTERBUG, ISOFORM N"/>
    <property type="match status" value="1"/>
</dbReference>
<evidence type="ECO:0000313" key="5">
    <source>
        <dbReference type="Proteomes" id="UP000887540"/>
    </source>
</evidence>
<dbReference type="SMART" id="SM00557">
    <property type="entry name" value="IG_FLMN"/>
    <property type="match status" value="1"/>
</dbReference>
<feature type="region of interest" description="Disordered" evidence="4">
    <location>
        <begin position="154"/>
        <end position="270"/>
    </location>
</feature>
<evidence type="ECO:0000256" key="3">
    <source>
        <dbReference type="PROSITE-ProRule" id="PRU00087"/>
    </source>
</evidence>
<keyword evidence="5" id="KW-1185">Reference proteome</keyword>
<feature type="repeat" description="Filamin" evidence="3">
    <location>
        <begin position="67"/>
        <end position="143"/>
    </location>
</feature>
<evidence type="ECO:0000256" key="4">
    <source>
        <dbReference type="SAM" id="MobiDB-lite"/>
    </source>
</evidence>
<dbReference type="InterPro" id="IPR013783">
    <property type="entry name" value="Ig-like_fold"/>
</dbReference>
<feature type="repeat" description="Filamin" evidence="3">
    <location>
        <begin position="1"/>
        <end position="56"/>
    </location>
</feature>
<dbReference type="PANTHER" id="PTHR38537:SF8">
    <property type="entry name" value="FILAMIN-A"/>
    <property type="match status" value="1"/>
</dbReference>
<dbReference type="GO" id="GO:0051015">
    <property type="term" value="F:actin filament binding"/>
    <property type="evidence" value="ECO:0007669"/>
    <property type="project" value="InterPro"/>
</dbReference>
<protein>
    <submittedName>
        <fullName evidence="6">Filamin</fullName>
    </submittedName>
</protein>
<feature type="compositionally biased region" description="Basic and acidic residues" evidence="4">
    <location>
        <begin position="235"/>
        <end position="262"/>
    </location>
</feature>
<comment type="similarity">
    <text evidence="1">Belongs to the filamin family.</text>
</comment>
<accession>A0A914CJJ2</accession>
<dbReference type="InterPro" id="IPR001298">
    <property type="entry name" value="Filamin/ABP280_rpt"/>
</dbReference>
<dbReference type="Pfam" id="PF00630">
    <property type="entry name" value="Filamin"/>
    <property type="match status" value="1"/>
</dbReference>
<dbReference type="InterPro" id="IPR017868">
    <property type="entry name" value="Filamin/ABP280_repeat-like"/>
</dbReference>
<reference evidence="6" key="1">
    <citation type="submission" date="2022-11" db="UniProtKB">
        <authorList>
            <consortium name="WormBaseParasite"/>
        </authorList>
    </citation>
    <scope>IDENTIFICATION</scope>
</reference>
<keyword evidence="2" id="KW-0677">Repeat</keyword>
<evidence type="ECO:0000256" key="2">
    <source>
        <dbReference type="ARBA" id="ARBA00022737"/>
    </source>
</evidence>
<dbReference type="WBParaSite" id="ACRNAN_scaffold11032.g14502.t1">
    <property type="protein sequence ID" value="ACRNAN_scaffold11032.g14502.t1"/>
    <property type="gene ID" value="ACRNAN_scaffold11032.g14502"/>
</dbReference>
<dbReference type="AlphaFoldDB" id="A0A914CJJ2"/>
<evidence type="ECO:0000313" key="6">
    <source>
        <dbReference type="WBParaSite" id="ACRNAN_scaffold11032.g14502.t1"/>
    </source>
</evidence>
<name>A0A914CJJ2_9BILA</name>
<proteinExistence type="inferred from homology"/>